<protein>
    <submittedName>
        <fullName evidence="1">Uncharacterized protein</fullName>
    </submittedName>
</protein>
<organism evidence="1 2">
    <name type="scientific">Pistacia integerrima</name>
    <dbReference type="NCBI Taxonomy" id="434235"/>
    <lineage>
        <taxon>Eukaryota</taxon>
        <taxon>Viridiplantae</taxon>
        <taxon>Streptophyta</taxon>
        <taxon>Embryophyta</taxon>
        <taxon>Tracheophyta</taxon>
        <taxon>Spermatophyta</taxon>
        <taxon>Magnoliopsida</taxon>
        <taxon>eudicotyledons</taxon>
        <taxon>Gunneridae</taxon>
        <taxon>Pentapetalae</taxon>
        <taxon>rosids</taxon>
        <taxon>malvids</taxon>
        <taxon>Sapindales</taxon>
        <taxon>Anacardiaceae</taxon>
        <taxon>Pistacia</taxon>
    </lineage>
</organism>
<name>A0ACC0YXC1_9ROSI</name>
<dbReference type="Proteomes" id="UP001163603">
    <property type="component" value="Chromosome 4"/>
</dbReference>
<evidence type="ECO:0000313" key="1">
    <source>
        <dbReference type="EMBL" id="KAJ0043034.1"/>
    </source>
</evidence>
<gene>
    <name evidence="1" type="ORF">Pint_17409</name>
</gene>
<keyword evidence="2" id="KW-1185">Reference proteome</keyword>
<proteinExistence type="predicted"/>
<comment type="caution">
    <text evidence="1">The sequence shown here is derived from an EMBL/GenBank/DDBJ whole genome shotgun (WGS) entry which is preliminary data.</text>
</comment>
<accession>A0ACC0YXC1</accession>
<evidence type="ECO:0000313" key="2">
    <source>
        <dbReference type="Proteomes" id="UP001163603"/>
    </source>
</evidence>
<sequence length="145" mass="15807">MGQCHLSIICLLGSVLGHSVEVLIDGGSTYNFLQERVALHLGIPIVKSHNFTIMIGNGDTLQCSGLCSTVTLDLGGHRFPVDFFVLPIRGADMVLGAQWLSTLGPVLMDYKKLTLTFAWNGQTVTLLGCQPITIEPIHLHQLECY</sequence>
<reference evidence="2" key="1">
    <citation type="journal article" date="2023" name="G3 (Bethesda)">
        <title>Genome assembly and association tests identify interacting loci associated with vigor, precocity, and sex in interspecific pistachio rootstocks.</title>
        <authorList>
            <person name="Palmer W."/>
            <person name="Jacygrad E."/>
            <person name="Sagayaradj S."/>
            <person name="Cavanaugh K."/>
            <person name="Han R."/>
            <person name="Bertier L."/>
            <person name="Beede B."/>
            <person name="Kafkas S."/>
            <person name="Golino D."/>
            <person name="Preece J."/>
            <person name="Michelmore R."/>
        </authorList>
    </citation>
    <scope>NUCLEOTIDE SEQUENCE [LARGE SCALE GENOMIC DNA]</scope>
</reference>
<dbReference type="EMBL" id="CM047739">
    <property type="protein sequence ID" value="KAJ0043034.1"/>
    <property type="molecule type" value="Genomic_DNA"/>
</dbReference>